<keyword evidence="4" id="KW-1185">Reference proteome</keyword>
<dbReference type="EnsemblMetazoa" id="AMAM019284-RA">
    <property type="protein sequence ID" value="AMAM019284-PA"/>
    <property type="gene ID" value="AMAM019284"/>
</dbReference>
<dbReference type="Proteomes" id="UP000075901">
    <property type="component" value="Unassembled WGS sequence"/>
</dbReference>
<evidence type="ECO:0000313" key="4">
    <source>
        <dbReference type="Proteomes" id="UP000075901"/>
    </source>
</evidence>
<proteinExistence type="predicted"/>
<reference evidence="3" key="2">
    <citation type="submission" date="2020-05" db="UniProtKB">
        <authorList>
            <consortium name="EnsemblMetazoa"/>
        </authorList>
    </citation>
    <scope>IDENTIFICATION</scope>
    <source>
        <strain evidence="3">maculatus3</strain>
    </source>
</reference>
<organism evidence="3 4">
    <name type="scientific">Anopheles maculatus</name>
    <dbReference type="NCBI Taxonomy" id="74869"/>
    <lineage>
        <taxon>Eukaryota</taxon>
        <taxon>Metazoa</taxon>
        <taxon>Ecdysozoa</taxon>
        <taxon>Arthropoda</taxon>
        <taxon>Hexapoda</taxon>
        <taxon>Insecta</taxon>
        <taxon>Pterygota</taxon>
        <taxon>Neoptera</taxon>
        <taxon>Endopterygota</taxon>
        <taxon>Diptera</taxon>
        <taxon>Nematocera</taxon>
        <taxon>Culicoidea</taxon>
        <taxon>Culicidae</taxon>
        <taxon>Anophelinae</taxon>
        <taxon>Anopheles</taxon>
        <taxon>Anopheles maculatus group</taxon>
    </lineage>
</organism>
<feature type="chain" id="PRO_5008136425" evidence="2">
    <location>
        <begin position="17"/>
        <end position="202"/>
    </location>
</feature>
<accession>A0A182T462</accession>
<dbReference type="VEuPathDB" id="VectorBase:AMAM019284"/>
<feature type="signal peptide" evidence="2">
    <location>
        <begin position="1"/>
        <end position="16"/>
    </location>
</feature>
<evidence type="ECO:0000256" key="1">
    <source>
        <dbReference type="SAM" id="MobiDB-lite"/>
    </source>
</evidence>
<keyword evidence="2" id="KW-0732">Signal</keyword>
<evidence type="ECO:0000313" key="3">
    <source>
        <dbReference type="EnsemblMetazoa" id="AMAM019284-PA"/>
    </source>
</evidence>
<sequence length="202" mass="21798">MLAVHVLLVVIDRLSSQVLPLSDNDTASTYYEDYDPFDYIYTGGTQYSDPVYEAVVNRSLSDKTATPLSPPASLYGAVGVIPAGTPSGSLSGSCSYGWVTAPLEASTSSPVGAEDGEPPPLPPRNSAGGFCHTMLRGVPAGQPDDQSNYEIMQRKLVPASGVERRTTPYKLYENVVIAKSYDKELIAFYNMVKQLRGSFFIV</sequence>
<evidence type="ECO:0000256" key="2">
    <source>
        <dbReference type="SAM" id="SignalP"/>
    </source>
</evidence>
<protein>
    <submittedName>
        <fullName evidence="3">Uncharacterized protein</fullName>
    </submittedName>
</protein>
<reference evidence="4" key="1">
    <citation type="submission" date="2013-09" db="EMBL/GenBank/DDBJ databases">
        <title>The Genome Sequence of Anopheles maculatus species B.</title>
        <authorList>
            <consortium name="The Broad Institute Genomics Platform"/>
            <person name="Neafsey D.E."/>
            <person name="Besansky N."/>
            <person name="Howell P."/>
            <person name="Walton C."/>
            <person name="Young S.K."/>
            <person name="Zeng Q."/>
            <person name="Gargeya S."/>
            <person name="Fitzgerald M."/>
            <person name="Haas B."/>
            <person name="Abouelleil A."/>
            <person name="Allen A.W."/>
            <person name="Alvarado L."/>
            <person name="Arachchi H.M."/>
            <person name="Berlin A.M."/>
            <person name="Chapman S.B."/>
            <person name="Gainer-Dewar J."/>
            <person name="Goldberg J."/>
            <person name="Griggs A."/>
            <person name="Gujja S."/>
            <person name="Hansen M."/>
            <person name="Howarth C."/>
            <person name="Imamovic A."/>
            <person name="Ireland A."/>
            <person name="Larimer J."/>
            <person name="McCowan C."/>
            <person name="Murphy C."/>
            <person name="Pearson M."/>
            <person name="Poon T.W."/>
            <person name="Priest M."/>
            <person name="Roberts A."/>
            <person name="Saif S."/>
            <person name="Shea T."/>
            <person name="Sisk P."/>
            <person name="Sykes S."/>
            <person name="Wortman J."/>
            <person name="Nusbaum C."/>
            <person name="Birren B."/>
        </authorList>
    </citation>
    <scope>NUCLEOTIDE SEQUENCE [LARGE SCALE GENOMIC DNA]</scope>
    <source>
        <strain evidence="4">maculatus3</strain>
    </source>
</reference>
<dbReference type="AlphaFoldDB" id="A0A182T462"/>
<feature type="region of interest" description="Disordered" evidence="1">
    <location>
        <begin position="107"/>
        <end position="128"/>
    </location>
</feature>
<name>A0A182T462_9DIPT</name>